<keyword evidence="1" id="KW-0732">Signal</keyword>
<protein>
    <recommendedName>
        <fullName evidence="4">DUF4232 domain-containing protein</fullName>
    </recommendedName>
</protein>
<dbReference type="Proteomes" id="UP000321638">
    <property type="component" value="Unassembled WGS sequence"/>
</dbReference>
<accession>A0A5C8PG75</accession>
<reference evidence="2 3" key="1">
    <citation type="submission" date="2019-06" db="EMBL/GenBank/DDBJ databases">
        <title>New taxonomy in bacterial strain CC-CFT640, isolated from vineyard.</title>
        <authorList>
            <person name="Lin S.-Y."/>
            <person name="Tsai C.-F."/>
            <person name="Young C.-C."/>
        </authorList>
    </citation>
    <scope>NUCLEOTIDE SEQUENCE [LARGE SCALE GENOMIC DNA]</scope>
    <source>
        <strain evidence="2 3">CC-CFT640</strain>
    </source>
</reference>
<proteinExistence type="predicted"/>
<sequence>MMRALMHTLCWFGLAAAVGLAPAAARARAQAPCLASGDVISGKVAPVTASHPNGSTFTAYILTLSPPRCVTTADQRIEAAARLQLGGNAGQQATLRRRADAVVRVRIRDPFTPETAWHIGDVIVVDYDIVN</sequence>
<keyword evidence="3" id="KW-1185">Reference proteome</keyword>
<organism evidence="2 3">
    <name type="scientific">Vineibacter terrae</name>
    <dbReference type="NCBI Taxonomy" id="2586908"/>
    <lineage>
        <taxon>Bacteria</taxon>
        <taxon>Pseudomonadati</taxon>
        <taxon>Pseudomonadota</taxon>
        <taxon>Alphaproteobacteria</taxon>
        <taxon>Hyphomicrobiales</taxon>
        <taxon>Vineibacter</taxon>
    </lineage>
</organism>
<feature type="chain" id="PRO_5022972040" description="DUF4232 domain-containing protein" evidence="1">
    <location>
        <begin position="30"/>
        <end position="131"/>
    </location>
</feature>
<dbReference type="EMBL" id="VDUZ01000034">
    <property type="protein sequence ID" value="TXL72342.1"/>
    <property type="molecule type" value="Genomic_DNA"/>
</dbReference>
<feature type="signal peptide" evidence="1">
    <location>
        <begin position="1"/>
        <end position="29"/>
    </location>
</feature>
<comment type="caution">
    <text evidence="2">The sequence shown here is derived from an EMBL/GenBank/DDBJ whole genome shotgun (WGS) entry which is preliminary data.</text>
</comment>
<gene>
    <name evidence="2" type="ORF">FHP25_26310</name>
</gene>
<evidence type="ECO:0008006" key="4">
    <source>
        <dbReference type="Google" id="ProtNLM"/>
    </source>
</evidence>
<evidence type="ECO:0000256" key="1">
    <source>
        <dbReference type="SAM" id="SignalP"/>
    </source>
</evidence>
<dbReference type="AlphaFoldDB" id="A0A5C8PG75"/>
<evidence type="ECO:0000313" key="2">
    <source>
        <dbReference type="EMBL" id="TXL72342.1"/>
    </source>
</evidence>
<name>A0A5C8PG75_9HYPH</name>
<evidence type="ECO:0000313" key="3">
    <source>
        <dbReference type="Proteomes" id="UP000321638"/>
    </source>
</evidence>